<protein>
    <submittedName>
        <fullName evidence="1">Uncharacterized protein</fullName>
    </submittedName>
</protein>
<dbReference type="Proteomes" id="UP001148662">
    <property type="component" value="Unassembled WGS sequence"/>
</dbReference>
<comment type="caution">
    <text evidence="1">The sequence shown here is derived from an EMBL/GenBank/DDBJ whole genome shotgun (WGS) entry which is preliminary data.</text>
</comment>
<reference evidence="1" key="1">
    <citation type="submission" date="2022-07" db="EMBL/GenBank/DDBJ databases">
        <title>Genome Sequence of Phlebia brevispora.</title>
        <authorList>
            <person name="Buettner E."/>
        </authorList>
    </citation>
    <scope>NUCLEOTIDE SEQUENCE</scope>
    <source>
        <strain evidence="1">MPL23</strain>
    </source>
</reference>
<evidence type="ECO:0000313" key="2">
    <source>
        <dbReference type="Proteomes" id="UP001148662"/>
    </source>
</evidence>
<gene>
    <name evidence="1" type="ORF">NM688_g1182</name>
</gene>
<dbReference type="EMBL" id="JANHOG010000118">
    <property type="protein sequence ID" value="KAJ3557972.1"/>
    <property type="molecule type" value="Genomic_DNA"/>
</dbReference>
<accession>A0ACC1TC05</accession>
<organism evidence="1 2">
    <name type="scientific">Phlebia brevispora</name>
    <dbReference type="NCBI Taxonomy" id="194682"/>
    <lineage>
        <taxon>Eukaryota</taxon>
        <taxon>Fungi</taxon>
        <taxon>Dikarya</taxon>
        <taxon>Basidiomycota</taxon>
        <taxon>Agaricomycotina</taxon>
        <taxon>Agaricomycetes</taxon>
        <taxon>Polyporales</taxon>
        <taxon>Meruliaceae</taxon>
        <taxon>Phlebia</taxon>
    </lineage>
</organism>
<proteinExistence type="predicted"/>
<keyword evidence="2" id="KW-1185">Reference proteome</keyword>
<evidence type="ECO:0000313" key="1">
    <source>
        <dbReference type="EMBL" id="KAJ3557972.1"/>
    </source>
</evidence>
<name>A0ACC1TC05_9APHY</name>
<sequence length="585" mass="62075">MVSSLILVASLFACASAKRHWQMRRAEMVLHQYVTNIPPGFVDDGPANPESVLDLRIALVQNNKNGIIEALNNITTLGHPSYGQHLSRNETAQFLAPSPETVAAVDAWLQNAGLNATATTSIGDWLQLNTTVGKANDLLAANFSLFTNTETGQQSIRTLNYSIPINLVGHVDFVHPTTAFPIATSPQGTAAIMARAPNRNGFDANGCSADIVTPRCVQMLHGVPAATVQVGQPPARGVSIAVAGMNEQWANREDLATFLAYYRRDIVASHAQTFDFVTVKGGVNTQTLALAGDEADLNIQYTVGIAAGVPTTFYSIGTPDVPYGSSHEDLVNWFIDEDPNSLPGVLTVSYAGPERVFPQPLAERLCTAYATLGARGMSVIYASGDDGVGRVDPQTNQCPEGKFVPFFPASCPYVTAVGSTSITAAGQQRGAQFSGGGFSDLFSNNQLDWQLPAVQSYLRGLYPQYNNGVFKTTGRAYPDVSTIGSNVAYDWRGTSRKGTGPSASAPIFASMIGLINVARAEAGKGPLGWLNRFLYENPGAFVDIQQGSNPGCNTPGFPALPGWDPVTGLGTPNFNALKAAAVARP</sequence>